<keyword evidence="1" id="KW-1133">Transmembrane helix</keyword>
<evidence type="ECO:0000313" key="3">
    <source>
        <dbReference type="Proteomes" id="UP001168552"/>
    </source>
</evidence>
<gene>
    <name evidence="2" type="ORF">QWY31_16345</name>
</gene>
<dbReference type="EMBL" id="JAUHJS010000012">
    <property type="protein sequence ID" value="MDN4167082.1"/>
    <property type="molecule type" value="Genomic_DNA"/>
</dbReference>
<evidence type="ECO:0000313" key="2">
    <source>
        <dbReference type="EMBL" id="MDN4167082.1"/>
    </source>
</evidence>
<keyword evidence="3" id="KW-1185">Reference proteome</keyword>
<reference evidence="2" key="1">
    <citation type="submission" date="2023-06" db="EMBL/GenBank/DDBJ databases">
        <title>Cytophagales bacterium Strain LB-30, isolated from soil.</title>
        <authorList>
            <person name="Liu B."/>
        </authorList>
    </citation>
    <scope>NUCLEOTIDE SEQUENCE</scope>
    <source>
        <strain evidence="2">LB-30</strain>
    </source>
</reference>
<dbReference type="RefSeq" id="WP_320005619.1">
    <property type="nucleotide sequence ID" value="NZ_JAUHJS010000012.1"/>
</dbReference>
<dbReference type="Proteomes" id="UP001168552">
    <property type="component" value="Unassembled WGS sequence"/>
</dbReference>
<sequence>MSKIMLLFQYIHYRFYDFFRDRGDDTPEFTATLVLSLLQFLTLIDIVFAIQLLYYFPLPSKLYFLPLLLGIPVLNWFRFEKSFDIVELDEKWRREKFKKRLINGWLILIYLLLVLLFPVVLGILYPASARL</sequence>
<feature type="transmembrane region" description="Helical" evidence="1">
    <location>
        <begin position="29"/>
        <end position="56"/>
    </location>
</feature>
<evidence type="ECO:0008006" key="4">
    <source>
        <dbReference type="Google" id="ProtNLM"/>
    </source>
</evidence>
<keyword evidence="1" id="KW-0472">Membrane</keyword>
<keyword evidence="1" id="KW-0812">Transmembrane</keyword>
<evidence type="ECO:0000256" key="1">
    <source>
        <dbReference type="SAM" id="Phobius"/>
    </source>
</evidence>
<feature type="transmembrane region" description="Helical" evidence="1">
    <location>
        <begin position="100"/>
        <end position="125"/>
    </location>
</feature>
<organism evidence="2 3">
    <name type="scientific">Shiella aurantiaca</name>
    <dbReference type="NCBI Taxonomy" id="3058365"/>
    <lineage>
        <taxon>Bacteria</taxon>
        <taxon>Pseudomonadati</taxon>
        <taxon>Bacteroidota</taxon>
        <taxon>Cytophagia</taxon>
        <taxon>Cytophagales</taxon>
        <taxon>Shiellaceae</taxon>
        <taxon>Shiella</taxon>
    </lineage>
</organism>
<feature type="transmembrane region" description="Helical" evidence="1">
    <location>
        <begin position="62"/>
        <end position="79"/>
    </location>
</feature>
<protein>
    <recommendedName>
        <fullName evidence="4">DUF805 domain-containing protein</fullName>
    </recommendedName>
</protein>
<proteinExistence type="predicted"/>
<accession>A0ABT8F9C0</accession>
<comment type="caution">
    <text evidence="2">The sequence shown here is derived from an EMBL/GenBank/DDBJ whole genome shotgun (WGS) entry which is preliminary data.</text>
</comment>
<name>A0ABT8F9C0_9BACT</name>